<reference evidence="2 3" key="1">
    <citation type="submission" date="2023-10" db="EMBL/GenBank/DDBJ databases">
        <title>Psychrosphaera aquimaarina strain SW33 isolated from seawater.</title>
        <authorList>
            <person name="Bayburt H."/>
            <person name="Kim J.M."/>
            <person name="Choi B.J."/>
            <person name="Jeon C.O."/>
        </authorList>
    </citation>
    <scope>NUCLEOTIDE SEQUENCE [LARGE SCALE GENOMIC DNA]</scope>
    <source>
        <strain evidence="2 3">KCTC 52743</strain>
    </source>
</reference>
<dbReference type="Pfam" id="PF13529">
    <property type="entry name" value="Peptidase_C39_2"/>
    <property type="match status" value="1"/>
</dbReference>
<dbReference type="InterPro" id="IPR039564">
    <property type="entry name" value="Peptidase_C39-like"/>
</dbReference>
<accession>A0ABU3R0M6</accession>
<comment type="caution">
    <text evidence="2">The sequence shown here is derived from an EMBL/GenBank/DDBJ whole genome shotgun (WGS) entry which is preliminary data.</text>
</comment>
<keyword evidence="3" id="KW-1185">Reference proteome</keyword>
<name>A0ABU3R0M6_9GAMM</name>
<feature type="domain" description="Peptidase C39-like" evidence="1">
    <location>
        <begin position="30"/>
        <end position="155"/>
    </location>
</feature>
<organism evidence="2 3">
    <name type="scientific">Psychrosphaera aquimarina</name>
    <dbReference type="NCBI Taxonomy" id="2044854"/>
    <lineage>
        <taxon>Bacteria</taxon>
        <taxon>Pseudomonadati</taxon>
        <taxon>Pseudomonadota</taxon>
        <taxon>Gammaproteobacteria</taxon>
        <taxon>Alteromonadales</taxon>
        <taxon>Pseudoalteromonadaceae</taxon>
        <taxon>Psychrosphaera</taxon>
    </lineage>
</organism>
<dbReference type="Proteomes" id="UP001257914">
    <property type="component" value="Unassembled WGS sequence"/>
</dbReference>
<proteinExistence type="predicted"/>
<sequence>MNNWFYVICLLTAYGSAAFQDNTLERLTKAVPYYYQYDNQHEGPRACNITSVAMVLDHFNVLKDIKPNLRTPDYLYQRFGIKQQPEQLADIFNTVAKENNVQVRDTLYTSGTIDQLRNHVMKGLPAIVHGWFTEAGHILVVTGFDGKHYTVNDPAGRWNLKKFGEGKYDTSQSGQQILYPATEFEFAINDNGTGDDLWLHLFSKVSADITTK</sequence>
<gene>
    <name evidence="2" type="ORF">RT723_09520</name>
</gene>
<dbReference type="Gene3D" id="3.90.70.10">
    <property type="entry name" value="Cysteine proteinases"/>
    <property type="match status" value="1"/>
</dbReference>
<dbReference type="EMBL" id="JAWCUA010000007">
    <property type="protein sequence ID" value="MDU0113230.1"/>
    <property type="molecule type" value="Genomic_DNA"/>
</dbReference>
<evidence type="ECO:0000313" key="3">
    <source>
        <dbReference type="Proteomes" id="UP001257914"/>
    </source>
</evidence>
<dbReference type="RefSeq" id="WP_315946828.1">
    <property type="nucleotide sequence ID" value="NZ_JAWCUA010000007.1"/>
</dbReference>
<evidence type="ECO:0000313" key="2">
    <source>
        <dbReference type="EMBL" id="MDU0113230.1"/>
    </source>
</evidence>
<protein>
    <submittedName>
        <fullName evidence="2">C39 family peptidase</fullName>
    </submittedName>
</protein>
<evidence type="ECO:0000259" key="1">
    <source>
        <dbReference type="Pfam" id="PF13529"/>
    </source>
</evidence>